<dbReference type="InterPro" id="IPR017939">
    <property type="entry name" value="G-Glutamylcylcotransferase"/>
</dbReference>
<dbReference type="OrthoDB" id="192168at2759"/>
<evidence type="ECO:0000313" key="7">
    <source>
        <dbReference type="Proteomes" id="UP000215902"/>
    </source>
</evidence>
<dbReference type="CDD" id="cd06661">
    <property type="entry name" value="GGCT_like"/>
    <property type="match status" value="1"/>
</dbReference>
<keyword evidence="2" id="KW-0456">Lyase</keyword>
<feature type="active site" description="Proton acceptor" evidence="3">
    <location>
        <position position="88"/>
    </location>
</feature>
<comment type="caution">
    <text evidence="6">The sequence shown here is derived from an EMBL/GenBank/DDBJ whole genome shotgun (WGS) entry which is preliminary data.</text>
</comment>
<evidence type="ECO:0000313" key="5">
    <source>
        <dbReference type="EMBL" id="PAA66898.1"/>
    </source>
</evidence>
<evidence type="ECO:0000256" key="1">
    <source>
        <dbReference type="ARBA" id="ARBA00012346"/>
    </source>
</evidence>
<evidence type="ECO:0000313" key="6">
    <source>
        <dbReference type="EMBL" id="PAA92847.1"/>
    </source>
</evidence>
<proteinExistence type="predicted"/>
<dbReference type="InterPro" id="IPR013024">
    <property type="entry name" value="GGCT-like"/>
</dbReference>
<dbReference type="PANTHER" id="PTHR12935">
    <property type="entry name" value="GAMMA-GLUTAMYLCYCLOTRANSFERASE"/>
    <property type="match status" value="1"/>
</dbReference>
<dbReference type="EMBL" id="NIVC01001521">
    <property type="protein sequence ID" value="PAA66898.1"/>
    <property type="molecule type" value="Genomic_DNA"/>
</dbReference>
<dbReference type="GO" id="GO:0003839">
    <property type="term" value="F:gamma-glutamylcyclotransferase activity"/>
    <property type="evidence" value="ECO:0007669"/>
    <property type="project" value="UniProtKB-EC"/>
</dbReference>
<dbReference type="EMBL" id="NIVC01000038">
    <property type="protein sequence ID" value="PAA92847.1"/>
    <property type="molecule type" value="Genomic_DNA"/>
</dbReference>
<dbReference type="EC" id="4.3.2.9" evidence="1"/>
<gene>
    <name evidence="5" type="ORF">BOX15_Mlig016723g2</name>
    <name evidence="6" type="ORF">BOX15_Mlig016723g4</name>
</gene>
<dbReference type="SUPFAM" id="SSF110857">
    <property type="entry name" value="Gamma-glutamyl cyclotransferase-like"/>
    <property type="match status" value="1"/>
</dbReference>
<sequence length="308" mass="34615">MSGSSKSIWFFGYGSNMNADNLANKKNVVVKQTTPAILRGYKMTFSVPGFSYVEPCFANCEKAAPTDCVHGVAFETDQDSIDRMDRVEMIYDKAWVPLESYDGRQFEGYVYVNKPGFKSTTEGTPSKRYLQMVIDAARRAGLNSDYIAKLESVKAYKPSAETLAKRSAILSGNYPVKDMTRESLGEDPSNFTSLFGYIFRIGPPKPPFTMQHGRDVTNLMLLHYLNLPMDVAADRQDAENLPRMKLIENRPDAYEYLLTWLDKFAAASNQHDEVSFPVIGRHRQFMAAQVCSDSGLPVSQWVFPAAEN</sequence>
<dbReference type="Pfam" id="PF13772">
    <property type="entry name" value="AIG2_2"/>
    <property type="match status" value="1"/>
</dbReference>
<feature type="binding site" evidence="4">
    <location>
        <position position="129"/>
    </location>
    <ligand>
        <name>substrate</name>
    </ligand>
</feature>
<organism evidence="6 7">
    <name type="scientific">Macrostomum lignano</name>
    <dbReference type="NCBI Taxonomy" id="282301"/>
    <lineage>
        <taxon>Eukaryota</taxon>
        <taxon>Metazoa</taxon>
        <taxon>Spiralia</taxon>
        <taxon>Lophotrochozoa</taxon>
        <taxon>Platyhelminthes</taxon>
        <taxon>Rhabditophora</taxon>
        <taxon>Macrostomorpha</taxon>
        <taxon>Macrostomida</taxon>
        <taxon>Macrostomidae</taxon>
        <taxon>Macrostomum</taxon>
    </lineage>
</organism>
<evidence type="ECO:0000256" key="4">
    <source>
        <dbReference type="PIRSR" id="PIRSR617939-2"/>
    </source>
</evidence>
<accession>A0A267H5P7</accession>
<evidence type="ECO:0000256" key="3">
    <source>
        <dbReference type="PIRSR" id="PIRSR617939-1"/>
    </source>
</evidence>
<dbReference type="Gene3D" id="3.10.490.10">
    <property type="entry name" value="Gamma-glutamyl cyclotransferase-like"/>
    <property type="match status" value="1"/>
</dbReference>
<dbReference type="STRING" id="282301.A0A267H5P7"/>
<dbReference type="InterPro" id="IPR036568">
    <property type="entry name" value="GGCT-like_sf"/>
</dbReference>
<protein>
    <recommendedName>
        <fullName evidence="1">gamma-glutamylcyclotransferase</fullName>
        <ecNumber evidence="1">4.3.2.9</ecNumber>
    </recommendedName>
</protein>
<dbReference type="AlphaFoldDB" id="A0A267H5P7"/>
<keyword evidence="7" id="KW-1185">Reference proteome</keyword>
<reference evidence="6 7" key="1">
    <citation type="submission" date="2017-06" db="EMBL/GenBank/DDBJ databases">
        <title>A platform for efficient transgenesis in Macrostomum lignano, a flatworm model organism for stem cell research.</title>
        <authorList>
            <person name="Berezikov E."/>
        </authorList>
    </citation>
    <scope>NUCLEOTIDE SEQUENCE [LARGE SCALE GENOMIC DNA]</scope>
    <source>
        <strain evidence="6">DV1</strain>
        <tissue evidence="6">Whole organism</tissue>
    </source>
</reference>
<dbReference type="Proteomes" id="UP000215902">
    <property type="component" value="Unassembled WGS sequence"/>
</dbReference>
<dbReference type="PANTHER" id="PTHR12935:SF0">
    <property type="entry name" value="GAMMA-GLUTAMYLCYCLOTRANSFERASE"/>
    <property type="match status" value="1"/>
</dbReference>
<name>A0A267H5P7_9PLAT</name>
<evidence type="ECO:0000256" key="2">
    <source>
        <dbReference type="ARBA" id="ARBA00023239"/>
    </source>
</evidence>